<feature type="compositionally biased region" description="Basic and acidic residues" evidence="1">
    <location>
        <begin position="110"/>
        <end position="120"/>
    </location>
</feature>
<organism evidence="2 3">
    <name type="scientific">Knipowitschia caucasica</name>
    <name type="common">Caucasian dwarf goby</name>
    <name type="synonym">Pomatoschistus caucasicus</name>
    <dbReference type="NCBI Taxonomy" id="637954"/>
    <lineage>
        <taxon>Eukaryota</taxon>
        <taxon>Metazoa</taxon>
        <taxon>Chordata</taxon>
        <taxon>Craniata</taxon>
        <taxon>Vertebrata</taxon>
        <taxon>Euteleostomi</taxon>
        <taxon>Actinopterygii</taxon>
        <taxon>Neopterygii</taxon>
        <taxon>Teleostei</taxon>
        <taxon>Neoteleostei</taxon>
        <taxon>Acanthomorphata</taxon>
        <taxon>Gobiaria</taxon>
        <taxon>Gobiiformes</taxon>
        <taxon>Gobioidei</taxon>
        <taxon>Gobiidae</taxon>
        <taxon>Gobiinae</taxon>
        <taxon>Knipowitschia</taxon>
    </lineage>
</organism>
<dbReference type="Proteomes" id="UP001497482">
    <property type="component" value="Chromosome 1"/>
</dbReference>
<dbReference type="EMBL" id="OZ035823">
    <property type="protein sequence ID" value="CAL1570062.1"/>
    <property type="molecule type" value="Genomic_DNA"/>
</dbReference>
<evidence type="ECO:0000313" key="3">
    <source>
        <dbReference type="Proteomes" id="UP001497482"/>
    </source>
</evidence>
<keyword evidence="3" id="KW-1185">Reference proteome</keyword>
<feature type="region of interest" description="Disordered" evidence="1">
    <location>
        <begin position="45"/>
        <end position="120"/>
    </location>
</feature>
<feature type="compositionally biased region" description="Basic residues" evidence="1">
    <location>
        <begin position="87"/>
        <end position="96"/>
    </location>
</feature>
<feature type="compositionally biased region" description="Basic and acidic residues" evidence="1">
    <location>
        <begin position="74"/>
        <end position="86"/>
    </location>
</feature>
<gene>
    <name evidence="2" type="ORF">KC01_LOCUS2406</name>
</gene>
<name>A0AAV2IXV0_KNICA</name>
<protein>
    <submittedName>
        <fullName evidence="2">Uncharacterized protein</fullName>
    </submittedName>
</protein>
<accession>A0AAV2IXV0</accession>
<sequence length="120" mass="13623">MRVVSSANLISFTESWLEVQCTRPWDPLNDLIQFEKDGCIQTKVRHQTPMVTVPKRKHKSDQSKSPESGCSSPEPDHHDSSGSERHQSKHSSRVRTRGADLSELQNSIEAIKKTQEDINK</sequence>
<reference evidence="2 3" key="1">
    <citation type="submission" date="2024-04" db="EMBL/GenBank/DDBJ databases">
        <authorList>
            <person name="Waldvogel A.-M."/>
            <person name="Schoenle A."/>
        </authorList>
    </citation>
    <scope>NUCLEOTIDE SEQUENCE [LARGE SCALE GENOMIC DNA]</scope>
</reference>
<dbReference type="AlphaFoldDB" id="A0AAV2IXV0"/>
<evidence type="ECO:0000256" key="1">
    <source>
        <dbReference type="SAM" id="MobiDB-lite"/>
    </source>
</evidence>
<evidence type="ECO:0000313" key="2">
    <source>
        <dbReference type="EMBL" id="CAL1570062.1"/>
    </source>
</evidence>
<proteinExistence type="predicted"/>